<sequence length="158" mass="18342">VIATSLLQCAQQQESRQSREVILNISDDQKIQYLNQDFYSNAYNYGYEISPNGQFHHELRGPDDITYGCYGYIDPFGKLKTTFCWGYRVIQPGNSVELFLHEHEHHHEHDSEQHQHEHDDHHDHHGVITEWANLYFPEICRQFDGTGSGSSVMPVPGE</sequence>
<dbReference type="STRING" id="166423.A0A0M8ZY23"/>
<evidence type="ECO:0000313" key="3">
    <source>
        <dbReference type="Proteomes" id="UP000053105"/>
    </source>
</evidence>
<evidence type="ECO:0000313" key="2">
    <source>
        <dbReference type="EMBL" id="KOX71923.1"/>
    </source>
</evidence>
<dbReference type="InterPro" id="IPR000618">
    <property type="entry name" value="Insect_cuticle"/>
</dbReference>
<dbReference type="OrthoDB" id="8191482at2759"/>
<dbReference type="Proteomes" id="UP000053105">
    <property type="component" value="Unassembled WGS sequence"/>
</dbReference>
<dbReference type="Pfam" id="PF00379">
    <property type="entry name" value="Chitin_bind_4"/>
    <property type="match status" value="1"/>
</dbReference>
<dbReference type="EMBL" id="KQ435827">
    <property type="protein sequence ID" value="KOX71923.1"/>
    <property type="molecule type" value="Genomic_DNA"/>
</dbReference>
<keyword evidence="3" id="KW-1185">Reference proteome</keyword>
<protein>
    <submittedName>
        <fullName evidence="2">Uncharacterized protein</fullName>
    </submittedName>
</protein>
<name>A0A0M8ZY23_9HYME</name>
<organism evidence="2 3">
    <name type="scientific">Melipona quadrifasciata</name>
    <dbReference type="NCBI Taxonomy" id="166423"/>
    <lineage>
        <taxon>Eukaryota</taxon>
        <taxon>Metazoa</taxon>
        <taxon>Ecdysozoa</taxon>
        <taxon>Arthropoda</taxon>
        <taxon>Hexapoda</taxon>
        <taxon>Insecta</taxon>
        <taxon>Pterygota</taxon>
        <taxon>Neoptera</taxon>
        <taxon>Endopterygota</taxon>
        <taxon>Hymenoptera</taxon>
        <taxon>Apocrita</taxon>
        <taxon>Aculeata</taxon>
        <taxon>Apoidea</taxon>
        <taxon>Anthophila</taxon>
        <taxon>Apidae</taxon>
        <taxon>Melipona</taxon>
    </lineage>
</organism>
<gene>
    <name evidence="2" type="ORF">WN51_03200</name>
</gene>
<proteinExistence type="predicted"/>
<reference evidence="2 3" key="1">
    <citation type="submission" date="2015-07" db="EMBL/GenBank/DDBJ databases">
        <title>The genome of Melipona quadrifasciata.</title>
        <authorList>
            <person name="Pan H."/>
            <person name="Kapheim K."/>
        </authorList>
    </citation>
    <scope>NUCLEOTIDE SEQUENCE [LARGE SCALE GENOMIC DNA]</scope>
    <source>
        <strain evidence="2">0111107301</strain>
        <tissue evidence="2">Whole body</tissue>
    </source>
</reference>
<dbReference type="AlphaFoldDB" id="A0A0M8ZY23"/>
<feature type="non-terminal residue" evidence="2">
    <location>
        <position position="1"/>
    </location>
</feature>
<evidence type="ECO:0000256" key="1">
    <source>
        <dbReference type="SAM" id="MobiDB-lite"/>
    </source>
</evidence>
<accession>A0A0M8ZY23</accession>
<feature type="region of interest" description="Disordered" evidence="1">
    <location>
        <begin position="104"/>
        <end position="123"/>
    </location>
</feature>